<feature type="compositionally biased region" description="Basic and acidic residues" evidence="1">
    <location>
        <begin position="36"/>
        <end position="47"/>
    </location>
</feature>
<dbReference type="EMBL" id="BDGG01000017">
    <property type="protein sequence ID" value="GAV08417.1"/>
    <property type="molecule type" value="Genomic_DNA"/>
</dbReference>
<feature type="compositionally biased region" description="Basic residues" evidence="1">
    <location>
        <begin position="139"/>
        <end position="152"/>
    </location>
</feature>
<organism evidence="2 3">
    <name type="scientific">Ramazzottius varieornatus</name>
    <name type="common">Water bear</name>
    <name type="synonym">Tardigrade</name>
    <dbReference type="NCBI Taxonomy" id="947166"/>
    <lineage>
        <taxon>Eukaryota</taxon>
        <taxon>Metazoa</taxon>
        <taxon>Ecdysozoa</taxon>
        <taxon>Tardigrada</taxon>
        <taxon>Eutardigrada</taxon>
        <taxon>Parachela</taxon>
        <taxon>Hypsibioidea</taxon>
        <taxon>Ramazzottiidae</taxon>
        <taxon>Ramazzottius</taxon>
    </lineage>
</organism>
<protein>
    <submittedName>
        <fullName evidence="2">Uncharacterized protein</fullName>
    </submittedName>
</protein>
<evidence type="ECO:0000256" key="1">
    <source>
        <dbReference type="SAM" id="MobiDB-lite"/>
    </source>
</evidence>
<dbReference type="OrthoDB" id="10067479at2759"/>
<feature type="compositionally biased region" description="Basic residues" evidence="1">
    <location>
        <begin position="24"/>
        <end position="35"/>
    </location>
</feature>
<evidence type="ECO:0000313" key="3">
    <source>
        <dbReference type="Proteomes" id="UP000186922"/>
    </source>
</evidence>
<dbReference type="InterPro" id="IPR052852">
    <property type="entry name" value="SSU_Processome_Comp"/>
</dbReference>
<dbReference type="PANTHER" id="PTHR28366">
    <property type="entry name" value="CHROMOSOME 1 OPEN READING FRAME 131"/>
    <property type="match status" value="1"/>
</dbReference>
<sequence length="196" mass="22112">MGPKNAPEVIQFHDPDKAARALIQRRKAQKQIKRLSRQDEATERQSGKDVGPPKSVKLRQTDYHDMLRYGISNLKGSEKSQARMRLAIELGAKRPKQDTGHFKTFLKQYQSQKEEQQQAAQERQVVQLALLKSNLTSKGKGHKKNKRKSKKAGKNEIAGSLDGQVGKYNRGIQFISPKDLAGDRKSGPSQKKGKRK</sequence>
<dbReference type="Pfam" id="PF15375">
    <property type="entry name" value="FSAF1"/>
    <property type="match status" value="1"/>
</dbReference>
<dbReference type="InterPro" id="IPR027973">
    <property type="entry name" value="FSAF1-like"/>
</dbReference>
<proteinExistence type="predicted"/>
<feature type="region of interest" description="Disordered" evidence="1">
    <location>
        <begin position="132"/>
        <end position="196"/>
    </location>
</feature>
<feature type="region of interest" description="Disordered" evidence="1">
    <location>
        <begin position="24"/>
        <end position="60"/>
    </location>
</feature>
<accession>A0A1D1W4K6</accession>
<comment type="caution">
    <text evidence="2">The sequence shown here is derived from an EMBL/GenBank/DDBJ whole genome shotgun (WGS) entry which is preliminary data.</text>
</comment>
<reference evidence="2 3" key="1">
    <citation type="journal article" date="2016" name="Nat. Commun.">
        <title>Extremotolerant tardigrade genome and improved radiotolerance of human cultured cells by tardigrade-unique protein.</title>
        <authorList>
            <person name="Hashimoto T."/>
            <person name="Horikawa D.D."/>
            <person name="Saito Y."/>
            <person name="Kuwahara H."/>
            <person name="Kozuka-Hata H."/>
            <person name="Shin-I T."/>
            <person name="Minakuchi Y."/>
            <person name="Ohishi K."/>
            <person name="Motoyama A."/>
            <person name="Aizu T."/>
            <person name="Enomoto A."/>
            <person name="Kondo K."/>
            <person name="Tanaka S."/>
            <person name="Hara Y."/>
            <person name="Koshikawa S."/>
            <person name="Sagara H."/>
            <person name="Miura T."/>
            <person name="Yokobori S."/>
            <person name="Miyagawa K."/>
            <person name="Suzuki Y."/>
            <person name="Kubo T."/>
            <person name="Oyama M."/>
            <person name="Kohara Y."/>
            <person name="Fujiyama A."/>
            <person name="Arakawa K."/>
            <person name="Katayama T."/>
            <person name="Toyoda A."/>
            <person name="Kunieda T."/>
        </authorList>
    </citation>
    <scope>NUCLEOTIDE SEQUENCE [LARGE SCALE GENOMIC DNA]</scope>
    <source>
        <strain evidence="2 3">YOKOZUNA-1</strain>
    </source>
</reference>
<dbReference type="Proteomes" id="UP000186922">
    <property type="component" value="Unassembled WGS sequence"/>
</dbReference>
<dbReference type="AlphaFoldDB" id="A0A1D1W4K6"/>
<name>A0A1D1W4K6_RAMVA</name>
<keyword evidence="3" id="KW-1185">Reference proteome</keyword>
<gene>
    <name evidence="2" type="primary">RvY_18108-1</name>
    <name evidence="2" type="synonym">RvY_18108.1</name>
    <name evidence="2" type="ORF">RvY_18108</name>
</gene>
<evidence type="ECO:0000313" key="2">
    <source>
        <dbReference type="EMBL" id="GAV08417.1"/>
    </source>
</evidence>
<dbReference type="PANTHER" id="PTHR28366:SF1">
    <property type="entry name" value="CHROMOSOME 1 OPEN READING FRAME 131"/>
    <property type="match status" value="1"/>
</dbReference>